<dbReference type="STRING" id="388950.GCA_001611675_02124"/>
<feature type="compositionally biased region" description="Basic and acidic residues" evidence="1">
    <location>
        <begin position="55"/>
        <end position="84"/>
    </location>
</feature>
<gene>
    <name evidence="3" type="ORF">SAMN04487941_2941</name>
</gene>
<proteinExistence type="predicted"/>
<accession>A0A1I7JJB2</accession>
<evidence type="ECO:0000313" key="3">
    <source>
        <dbReference type="EMBL" id="SFU85272.1"/>
    </source>
</evidence>
<reference evidence="4" key="1">
    <citation type="submission" date="2016-10" db="EMBL/GenBank/DDBJ databases">
        <authorList>
            <person name="Varghese N."/>
        </authorList>
    </citation>
    <scope>NUCLEOTIDE SEQUENCE [LARGE SCALE GENOMIC DNA]</scope>
    <source>
        <strain evidence="4">DSM 18820</strain>
    </source>
</reference>
<dbReference type="Proteomes" id="UP000182491">
    <property type="component" value="Unassembled WGS sequence"/>
</dbReference>
<dbReference type="PROSITE" id="PS51257">
    <property type="entry name" value="PROKAR_LIPOPROTEIN"/>
    <property type="match status" value="1"/>
</dbReference>
<keyword evidence="4" id="KW-1185">Reference proteome</keyword>
<feature type="region of interest" description="Disordered" evidence="1">
    <location>
        <begin position="23"/>
        <end position="108"/>
    </location>
</feature>
<name>A0A1I7JJB2_9BACT</name>
<protein>
    <submittedName>
        <fullName evidence="3">Uncharacterized protein</fullName>
    </submittedName>
</protein>
<dbReference type="OrthoDB" id="853289at2"/>
<feature type="signal peptide" evidence="2">
    <location>
        <begin position="1"/>
        <end position="25"/>
    </location>
</feature>
<dbReference type="RefSeq" id="WP_068838097.1">
    <property type="nucleotide sequence ID" value="NZ_BMXC01000003.1"/>
</dbReference>
<feature type="chain" id="PRO_5010169647" evidence="2">
    <location>
        <begin position="26"/>
        <end position="108"/>
    </location>
</feature>
<evidence type="ECO:0000313" key="4">
    <source>
        <dbReference type="Proteomes" id="UP000182491"/>
    </source>
</evidence>
<dbReference type="EMBL" id="FPCA01000003">
    <property type="protein sequence ID" value="SFU85272.1"/>
    <property type="molecule type" value="Genomic_DNA"/>
</dbReference>
<sequence length="108" mass="11602">MKKIKSTLFTIAAATVAVFGMSACGDTSEPGDTSVQQGEFYEDQGGMVVEDGEEQERTRRGDTTQEAGERYYNDSDHDSHKANDGKALGDGAYDGKGNGVERDEIDGQ</sequence>
<evidence type="ECO:0000256" key="2">
    <source>
        <dbReference type="SAM" id="SignalP"/>
    </source>
</evidence>
<organism evidence="3 4">
    <name type="scientific">Pontibacter akesuensis</name>
    <dbReference type="NCBI Taxonomy" id="388950"/>
    <lineage>
        <taxon>Bacteria</taxon>
        <taxon>Pseudomonadati</taxon>
        <taxon>Bacteroidota</taxon>
        <taxon>Cytophagia</taxon>
        <taxon>Cytophagales</taxon>
        <taxon>Hymenobacteraceae</taxon>
        <taxon>Pontibacter</taxon>
    </lineage>
</organism>
<keyword evidence="2" id="KW-0732">Signal</keyword>
<evidence type="ECO:0000256" key="1">
    <source>
        <dbReference type="SAM" id="MobiDB-lite"/>
    </source>
</evidence>
<dbReference type="AlphaFoldDB" id="A0A1I7JJB2"/>